<organism evidence="2 3">
    <name type="scientific">Austropuccinia psidii MF-1</name>
    <dbReference type="NCBI Taxonomy" id="1389203"/>
    <lineage>
        <taxon>Eukaryota</taxon>
        <taxon>Fungi</taxon>
        <taxon>Dikarya</taxon>
        <taxon>Basidiomycota</taxon>
        <taxon>Pucciniomycotina</taxon>
        <taxon>Pucciniomycetes</taxon>
        <taxon>Pucciniales</taxon>
        <taxon>Sphaerophragmiaceae</taxon>
        <taxon>Austropuccinia</taxon>
    </lineage>
</organism>
<proteinExistence type="predicted"/>
<evidence type="ECO:0000313" key="2">
    <source>
        <dbReference type="EMBL" id="MBW0547300.1"/>
    </source>
</evidence>
<reference evidence="2" key="1">
    <citation type="submission" date="2021-03" db="EMBL/GenBank/DDBJ databases">
        <title>Draft genome sequence of rust myrtle Austropuccinia psidii MF-1, a brazilian biotype.</title>
        <authorList>
            <person name="Quecine M.C."/>
            <person name="Pachon D.M.R."/>
            <person name="Bonatelli M.L."/>
            <person name="Correr F.H."/>
            <person name="Franceschini L.M."/>
            <person name="Leite T.F."/>
            <person name="Margarido G.R.A."/>
            <person name="Almeida C.A."/>
            <person name="Ferrarezi J.A."/>
            <person name="Labate C.A."/>
        </authorList>
    </citation>
    <scope>NUCLEOTIDE SEQUENCE</scope>
    <source>
        <strain evidence="2">MF-1</strain>
    </source>
</reference>
<name>A0A9Q3INX3_9BASI</name>
<evidence type="ECO:0000256" key="1">
    <source>
        <dbReference type="SAM" id="Phobius"/>
    </source>
</evidence>
<protein>
    <submittedName>
        <fullName evidence="2">Uncharacterized protein</fullName>
    </submittedName>
</protein>
<keyword evidence="1" id="KW-1133">Transmembrane helix</keyword>
<feature type="transmembrane region" description="Helical" evidence="1">
    <location>
        <begin position="20"/>
        <end position="42"/>
    </location>
</feature>
<dbReference type="EMBL" id="AVOT02052366">
    <property type="protein sequence ID" value="MBW0547300.1"/>
    <property type="molecule type" value="Genomic_DNA"/>
</dbReference>
<keyword evidence="3" id="KW-1185">Reference proteome</keyword>
<gene>
    <name evidence="2" type="ORF">O181_087015</name>
</gene>
<dbReference type="AlphaFoldDB" id="A0A9Q3INX3"/>
<keyword evidence="1" id="KW-0472">Membrane</keyword>
<comment type="caution">
    <text evidence="2">The sequence shown here is derived from an EMBL/GenBank/DDBJ whole genome shotgun (WGS) entry which is preliminary data.</text>
</comment>
<keyword evidence="1" id="KW-0812">Transmembrane</keyword>
<accession>A0A9Q3INX3</accession>
<sequence>MSSKMTELTKYSPYILLPSVMYASGIFSWLGSLLSIASLGHFDTSEIYDGYKAVEALDPACTECLRKGKEFFKPYDPWSSKHHHLFVGKKPCQGPGAPISNIRLYLWSKKDAPFWTYIPVSEAPTPDSTSGYYNLTSYRQRDVARWTNVGGPIPVGGRPIYSSSMVPISKINSQGVVKKLRRIANSPTNPNAECSDVLDGE</sequence>
<evidence type="ECO:0000313" key="3">
    <source>
        <dbReference type="Proteomes" id="UP000765509"/>
    </source>
</evidence>
<dbReference type="Proteomes" id="UP000765509">
    <property type="component" value="Unassembled WGS sequence"/>
</dbReference>